<name>A0A7K0DBK7_9NOCA</name>
<feature type="region of interest" description="Disordered" evidence="1">
    <location>
        <begin position="407"/>
        <end position="449"/>
    </location>
</feature>
<feature type="region of interest" description="Disordered" evidence="1">
    <location>
        <begin position="651"/>
        <end position="678"/>
    </location>
</feature>
<proteinExistence type="predicted"/>
<protein>
    <submittedName>
        <fullName evidence="2">Uncharacterized protein</fullName>
    </submittedName>
</protein>
<evidence type="ECO:0000256" key="1">
    <source>
        <dbReference type="SAM" id="MobiDB-lite"/>
    </source>
</evidence>
<feature type="region of interest" description="Disordered" evidence="1">
    <location>
        <begin position="709"/>
        <end position="745"/>
    </location>
</feature>
<accession>A0A7K0DBK7</accession>
<sequence>MQLGVRDHTQVVDGGVAPLQQPGQIVVLGQRIGQGGVVRGGIGPAVLGATGDDDDPAAHELTVLTGHPAIEPHIGTDPPQPLGFGTLIDGHRTPMCLCHIGPRADRGGVLIVEPIDLGVGAVDRPLRLGEFLIQCVGGRIAVLPGLGAAGLEFVTPQAQRFGGVDGGLVPVGELALQAVERRDVLPVVGRTLTDQRGDIVVELLDLVGQLVVVARGLGQLVHRIAAAGQFRGPEVFSLAGRNIVQPLVFRGVAGRLAAQPTYRLGPRAAGDVRARELRRPTLQLVPPTFLCRNLSRAPTGQLIESPLRVLGGQLLGRPLTVIGQYRRIARLLPRDRRLGTLGNRLARGHFRSDRTFLRFPQLLGPHPPLGIDPHLLEDELPVAHQRPPHRRIQDVIRMRRRCHHDQPLGTVRRGDQPGHLPPRLRRPPVRADRLPTVRGQHPPRGQHRGIGGLQIARANVVVVVIGQSQQQFVAEFLGRLRLVLEPIALGHQRRPFRGRHLVDPVPRLLGADAEFGDPGPHRGLEFARAQRPGGIDVQRFGQIHQFGVVPVRRAAEPPDVVGELTQIPPELAATGRELAFLTVRGPVAAPRTGAEAFDRRGRRAMLGDPHDTVLIDRNPVVHNIFESLGGPASTLQSGQIYLRIRGRAHPDVPTAPAARTRNRERVPGPVPGMHGGGADHPRTPIGLSGPMMQDLVLGRGLRLGPPHRLVGHGHPEPVEFRERRNAPFPRGRRPPPDLGAQRPLDLGIGPARRIDPVFARQLVQPLGADRRARIPAAEIDPAAAVAMRAGQFPHRLPAAFLDRADPIAHRLLDREFGDLYPQFTRPLFEFGERHAVCHERAQRRYRRRGCRSFRLGDQNAPTQFGSRHRTRDQIQSRCAHPQFGQTLRARIRLALIVAMVLLGPVRLRAELAPEHVPTHLTGIDAELSDLG</sequence>
<organism evidence="2 3">
    <name type="scientific">Nocardia macrotermitis</name>
    <dbReference type="NCBI Taxonomy" id="2585198"/>
    <lineage>
        <taxon>Bacteria</taxon>
        <taxon>Bacillati</taxon>
        <taxon>Actinomycetota</taxon>
        <taxon>Actinomycetes</taxon>
        <taxon>Mycobacteriales</taxon>
        <taxon>Nocardiaceae</taxon>
        <taxon>Nocardia</taxon>
    </lineage>
</organism>
<comment type="caution">
    <text evidence="2">The sequence shown here is derived from an EMBL/GenBank/DDBJ whole genome shotgun (WGS) entry which is preliminary data.</text>
</comment>
<feature type="compositionally biased region" description="Basic and acidic residues" evidence="1">
    <location>
        <begin position="713"/>
        <end position="725"/>
    </location>
</feature>
<evidence type="ECO:0000313" key="3">
    <source>
        <dbReference type="Proteomes" id="UP000438448"/>
    </source>
</evidence>
<dbReference type="AlphaFoldDB" id="A0A7K0DBK7"/>
<gene>
    <name evidence="2" type="ORF">NRB20_63000</name>
</gene>
<reference evidence="2 3" key="1">
    <citation type="submission" date="2019-10" db="EMBL/GenBank/DDBJ databases">
        <title>Nocardia macrotermitis sp. nov. and Nocardia aurantia sp. nov., isolated from the gut of fungus growing-termite Macrotermes natalensis.</title>
        <authorList>
            <person name="Benndorf R."/>
            <person name="Schwitalla J."/>
            <person name="Martin K."/>
            <person name="De Beer W."/>
            <person name="Kaster A.-K."/>
            <person name="Vollmers J."/>
            <person name="Poulsen M."/>
            <person name="Beemelmanns C."/>
        </authorList>
    </citation>
    <scope>NUCLEOTIDE SEQUENCE [LARGE SCALE GENOMIC DNA]</scope>
    <source>
        <strain evidence="2 3">RB20</strain>
    </source>
</reference>
<dbReference type="Proteomes" id="UP000438448">
    <property type="component" value="Unassembled WGS sequence"/>
</dbReference>
<dbReference type="EMBL" id="WEGK01000017">
    <property type="protein sequence ID" value="MQY23173.1"/>
    <property type="molecule type" value="Genomic_DNA"/>
</dbReference>
<evidence type="ECO:0000313" key="2">
    <source>
        <dbReference type="EMBL" id="MQY23173.1"/>
    </source>
</evidence>
<keyword evidence="3" id="KW-1185">Reference proteome</keyword>